<evidence type="ECO:0000313" key="3">
    <source>
        <dbReference type="Proteomes" id="UP000530670"/>
    </source>
</evidence>
<evidence type="ECO:0000313" key="2">
    <source>
        <dbReference type="EMBL" id="KAF5642769.1"/>
    </source>
</evidence>
<dbReference type="RefSeq" id="XP_037209415.1">
    <property type="nucleotide sequence ID" value="XM_037349787.1"/>
</dbReference>
<evidence type="ECO:0000256" key="1">
    <source>
        <dbReference type="SAM" id="MobiDB-lite"/>
    </source>
</evidence>
<feature type="compositionally biased region" description="Polar residues" evidence="1">
    <location>
        <begin position="221"/>
        <end position="230"/>
    </location>
</feature>
<reference evidence="2 3" key="1">
    <citation type="submission" date="2020-05" db="EMBL/GenBank/DDBJ databases">
        <title>Identification and distribution of gene clusters putatively required for synthesis of sphingolipid metabolism inhibitors in phylogenetically diverse species of the filamentous fungus Fusarium.</title>
        <authorList>
            <person name="Kim H.-S."/>
            <person name="Busman M."/>
            <person name="Brown D.W."/>
            <person name="Divon H."/>
            <person name="Uhlig S."/>
            <person name="Proctor R.H."/>
        </authorList>
    </citation>
    <scope>NUCLEOTIDE SEQUENCE [LARGE SCALE GENOMIC DNA]</scope>
    <source>
        <strain evidence="2 3">NRRL 66243</strain>
    </source>
</reference>
<proteinExistence type="predicted"/>
<dbReference type="OrthoDB" id="5100145at2759"/>
<feature type="compositionally biased region" description="Polar residues" evidence="1">
    <location>
        <begin position="184"/>
        <end position="204"/>
    </location>
</feature>
<gene>
    <name evidence="2" type="ORF">FTJAE_3485</name>
</gene>
<accession>A0A8H5W2R3</accession>
<dbReference type="AlphaFoldDB" id="A0A8H5W2R3"/>
<feature type="region of interest" description="Disordered" evidence="1">
    <location>
        <begin position="184"/>
        <end position="230"/>
    </location>
</feature>
<protein>
    <submittedName>
        <fullName evidence="2">Uncharacterized protein</fullName>
    </submittedName>
</protein>
<organism evidence="2 3">
    <name type="scientific">Fusarium tjaetaba</name>
    <dbReference type="NCBI Taxonomy" id="1567544"/>
    <lineage>
        <taxon>Eukaryota</taxon>
        <taxon>Fungi</taxon>
        <taxon>Dikarya</taxon>
        <taxon>Ascomycota</taxon>
        <taxon>Pezizomycotina</taxon>
        <taxon>Sordariomycetes</taxon>
        <taxon>Hypocreomycetidae</taxon>
        <taxon>Hypocreales</taxon>
        <taxon>Nectriaceae</taxon>
        <taxon>Fusarium</taxon>
        <taxon>Fusarium fujikuroi species complex</taxon>
    </lineage>
</organism>
<comment type="caution">
    <text evidence="2">The sequence shown here is derived from an EMBL/GenBank/DDBJ whole genome shotgun (WGS) entry which is preliminary data.</text>
</comment>
<keyword evidence="3" id="KW-1185">Reference proteome</keyword>
<dbReference type="Proteomes" id="UP000530670">
    <property type="component" value="Unassembled WGS sequence"/>
</dbReference>
<dbReference type="GeneID" id="59302057"/>
<sequence>MPYLNQYSPIYSCPGVGSIRAAKRLGNTLAKVDGVFAAFTHLNITEPVSRARRSSSRLDDIVLGLDSLCNTSLANSASHPQPDFTDPRNQARDNAWASIRTVGEGAQVLWGNFVDVSHNVKLPAINNIRTEYHDAQGLRQAGQIQRLVSGPGEDTWIECLGDLGKYRMAIEDDDIRDRVSIQDQYKPPTSTSMQSRVSYATPSPNAGGPIAASSTHDSHSRPLSSTPIDGTLVTLQQTPVFTAALEYM</sequence>
<name>A0A8H5W2R3_9HYPO</name>
<dbReference type="EMBL" id="JAAQRI010000067">
    <property type="protein sequence ID" value="KAF5642769.1"/>
    <property type="molecule type" value="Genomic_DNA"/>
</dbReference>